<reference evidence="1" key="1">
    <citation type="submission" date="2020-08" db="EMBL/GenBank/DDBJ databases">
        <title>Multicomponent nature underlies the extraordinary mechanical properties of spider dragline silk.</title>
        <authorList>
            <person name="Kono N."/>
            <person name="Nakamura H."/>
            <person name="Mori M."/>
            <person name="Yoshida Y."/>
            <person name="Ohtoshi R."/>
            <person name="Malay A.D."/>
            <person name="Moran D.A.P."/>
            <person name="Tomita M."/>
            <person name="Numata K."/>
            <person name="Arakawa K."/>
        </authorList>
    </citation>
    <scope>NUCLEOTIDE SEQUENCE</scope>
</reference>
<sequence>MDCILQPKCINCSQSHASDSKFCPKWKIEKQIQEIKTNKNISYSEACKLIVPQISQTYVQVTKPLPISTSTQTDPNLTNIICPPLQCLKSLFSEKQMSSKSSLMPVASTSSSTQVQLFSSASPIIPSIPCESQPPILNSNASTDNSSHTWVPTLPSEDFILPSTSDRVENLSTEIQPPVPLLDTSPTTSSSQPFFLKVVNKNSKRKRKRMKEQKSDIEIKMSPHKPNKSYVHYISEDEDMIVYDVEEDESLKHIIQDGYSHFMTPSKYKKK</sequence>
<organism evidence="1 2">
    <name type="scientific">Trichonephila clavipes</name>
    <name type="common">Golden silk orbweaver</name>
    <name type="synonym">Nephila clavipes</name>
    <dbReference type="NCBI Taxonomy" id="2585209"/>
    <lineage>
        <taxon>Eukaryota</taxon>
        <taxon>Metazoa</taxon>
        <taxon>Ecdysozoa</taxon>
        <taxon>Arthropoda</taxon>
        <taxon>Chelicerata</taxon>
        <taxon>Arachnida</taxon>
        <taxon>Araneae</taxon>
        <taxon>Araneomorphae</taxon>
        <taxon>Entelegynae</taxon>
        <taxon>Araneoidea</taxon>
        <taxon>Nephilidae</taxon>
        <taxon>Trichonephila</taxon>
    </lineage>
</organism>
<dbReference type="Proteomes" id="UP000887159">
    <property type="component" value="Unassembled WGS sequence"/>
</dbReference>
<dbReference type="AlphaFoldDB" id="A0A8X6RSY6"/>
<name>A0A8X6RSY6_TRICX</name>
<proteinExistence type="predicted"/>
<gene>
    <name evidence="1" type="primary">NCL1_42224</name>
    <name evidence="1" type="ORF">TNCV_1340941</name>
</gene>
<dbReference type="EMBL" id="BMAU01021216">
    <property type="protein sequence ID" value="GFX99995.1"/>
    <property type="molecule type" value="Genomic_DNA"/>
</dbReference>
<evidence type="ECO:0000313" key="1">
    <source>
        <dbReference type="EMBL" id="GFX99995.1"/>
    </source>
</evidence>
<evidence type="ECO:0000313" key="2">
    <source>
        <dbReference type="Proteomes" id="UP000887159"/>
    </source>
</evidence>
<protein>
    <submittedName>
        <fullName evidence="1">Uncharacterized protein</fullName>
    </submittedName>
</protein>
<comment type="caution">
    <text evidence="1">The sequence shown here is derived from an EMBL/GenBank/DDBJ whole genome shotgun (WGS) entry which is preliminary data.</text>
</comment>
<keyword evidence="2" id="KW-1185">Reference proteome</keyword>
<accession>A0A8X6RSY6</accession>